<dbReference type="Gene3D" id="3.30.1360.10">
    <property type="entry name" value="RNA polymerase, RBP11-like subunit"/>
    <property type="match status" value="1"/>
</dbReference>
<dbReference type="GO" id="GO:0000428">
    <property type="term" value="C:DNA-directed RNA polymerase complex"/>
    <property type="evidence" value="ECO:0007669"/>
    <property type="project" value="UniProtKB-KW"/>
</dbReference>
<dbReference type="EC" id="2.7.7.6" evidence="2 11"/>
<dbReference type="NCBIfam" id="TIGR02027">
    <property type="entry name" value="rpoA"/>
    <property type="match status" value="1"/>
</dbReference>
<dbReference type="Proteomes" id="UP000177954">
    <property type="component" value="Unassembled WGS sequence"/>
</dbReference>
<dbReference type="Pfam" id="PF01000">
    <property type="entry name" value="RNA_pol_A_bac"/>
    <property type="match status" value="1"/>
</dbReference>
<evidence type="ECO:0000256" key="11">
    <source>
        <dbReference type="HAMAP-Rule" id="MF_00059"/>
    </source>
</evidence>
<evidence type="ECO:0000256" key="4">
    <source>
        <dbReference type="ARBA" id="ARBA00022478"/>
    </source>
</evidence>
<dbReference type="GO" id="GO:0005737">
    <property type="term" value="C:cytoplasm"/>
    <property type="evidence" value="ECO:0007669"/>
    <property type="project" value="UniProtKB-ARBA"/>
</dbReference>
<reference evidence="13 14" key="1">
    <citation type="journal article" date="2016" name="Nat. Commun.">
        <title>Thousands of microbial genomes shed light on interconnected biogeochemical processes in an aquifer system.</title>
        <authorList>
            <person name="Anantharaman K."/>
            <person name="Brown C.T."/>
            <person name="Hug L.A."/>
            <person name="Sharon I."/>
            <person name="Castelle C.J."/>
            <person name="Probst A.J."/>
            <person name="Thomas B.C."/>
            <person name="Singh A."/>
            <person name="Wilkins M.J."/>
            <person name="Karaoz U."/>
            <person name="Brodie E.L."/>
            <person name="Williams K.H."/>
            <person name="Hubbard S.S."/>
            <person name="Banfield J.F."/>
        </authorList>
    </citation>
    <scope>NUCLEOTIDE SEQUENCE [LARGE SCALE GENOMIC DNA]</scope>
</reference>
<comment type="domain">
    <text evidence="11">The N-terminal domain is essential for RNAP assembly and basal transcription, whereas the C-terminal domain is involved in interaction with transcriptional regulators and with upstream promoter elements.</text>
</comment>
<feature type="region of interest" description="Alpha N-terminal domain (alpha-NTD)" evidence="11">
    <location>
        <begin position="1"/>
        <end position="236"/>
    </location>
</feature>
<dbReference type="InterPro" id="IPR011263">
    <property type="entry name" value="DNA-dir_RNA_pol_RpoA/D/Rpb3"/>
</dbReference>
<dbReference type="FunFam" id="2.170.120.12:FF:000001">
    <property type="entry name" value="DNA-directed RNA polymerase subunit alpha"/>
    <property type="match status" value="1"/>
</dbReference>
<evidence type="ECO:0000256" key="10">
    <source>
        <dbReference type="ARBA" id="ARBA00048552"/>
    </source>
</evidence>
<keyword evidence="5 11" id="KW-0808">Transferase</keyword>
<dbReference type="SUPFAM" id="SSF56553">
    <property type="entry name" value="Insert subdomain of RNA polymerase alpha subunit"/>
    <property type="match status" value="1"/>
</dbReference>
<dbReference type="NCBIfam" id="NF003519">
    <property type="entry name" value="PRK05182.2-5"/>
    <property type="match status" value="1"/>
</dbReference>
<comment type="caution">
    <text evidence="13">The sequence shown here is derived from an EMBL/GenBank/DDBJ whole genome shotgun (WGS) entry which is preliminary data.</text>
</comment>
<dbReference type="GO" id="GO:0006351">
    <property type="term" value="P:DNA-templated transcription"/>
    <property type="evidence" value="ECO:0007669"/>
    <property type="project" value="UniProtKB-UniRule"/>
</dbReference>
<dbReference type="InterPro" id="IPR011262">
    <property type="entry name" value="DNA-dir_RNA_pol_insert"/>
</dbReference>
<accession>A0A1G2H0Y3</accession>
<comment type="function">
    <text evidence="11">DNA-dependent RNA polymerase catalyzes the transcription of DNA into RNA using the four ribonucleoside triphosphates as substrates.</text>
</comment>
<dbReference type="GO" id="GO:0003899">
    <property type="term" value="F:DNA-directed RNA polymerase activity"/>
    <property type="evidence" value="ECO:0007669"/>
    <property type="project" value="UniProtKB-UniRule"/>
</dbReference>
<dbReference type="Gene3D" id="2.170.120.12">
    <property type="entry name" value="DNA-directed RNA polymerase, insert domain"/>
    <property type="match status" value="1"/>
</dbReference>
<dbReference type="InterPro" id="IPR011260">
    <property type="entry name" value="RNAP_asu_C"/>
</dbReference>
<keyword evidence="6 11" id="KW-0548">Nucleotidyltransferase</keyword>
<dbReference type="GO" id="GO:0046983">
    <property type="term" value="F:protein dimerization activity"/>
    <property type="evidence" value="ECO:0007669"/>
    <property type="project" value="InterPro"/>
</dbReference>
<dbReference type="GO" id="GO:0003677">
    <property type="term" value="F:DNA binding"/>
    <property type="evidence" value="ECO:0007669"/>
    <property type="project" value="UniProtKB-UniRule"/>
</dbReference>
<dbReference type="Pfam" id="PF03118">
    <property type="entry name" value="RNA_pol_A_CTD"/>
    <property type="match status" value="1"/>
</dbReference>
<evidence type="ECO:0000256" key="3">
    <source>
        <dbReference type="ARBA" id="ARBA00015972"/>
    </source>
</evidence>
<dbReference type="SMART" id="SM00662">
    <property type="entry name" value="RPOLD"/>
    <property type="match status" value="1"/>
</dbReference>
<evidence type="ECO:0000256" key="2">
    <source>
        <dbReference type="ARBA" id="ARBA00012418"/>
    </source>
</evidence>
<evidence type="ECO:0000259" key="12">
    <source>
        <dbReference type="SMART" id="SM00662"/>
    </source>
</evidence>
<protein>
    <recommendedName>
        <fullName evidence="3 11">DNA-directed RNA polymerase subunit alpha</fullName>
        <shortName evidence="11">RNAP subunit alpha</shortName>
        <ecNumber evidence="2 11">2.7.7.6</ecNumber>
    </recommendedName>
    <alternativeName>
        <fullName evidence="9 11">RNA polymerase subunit alpha</fullName>
    </alternativeName>
    <alternativeName>
        <fullName evidence="8 11">Transcriptase subunit alpha</fullName>
    </alternativeName>
</protein>
<keyword evidence="7 11" id="KW-0804">Transcription</keyword>
<evidence type="ECO:0000256" key="1">
    <source>
        <dbReference type="ARBA" id="ARBA00007123"/>
    </source>
</evidence>
<dbReference type="SUPFAM" id="SSF55257">
    <property type="entry name" value="RBP11-like subunits of RNA polymerase"/>
    <property type="match status" value="1"/>
</dbReference>
<feature type="region of interest" description="Alpha C-terminal domain (alpha-CTD)" evidence="11">
    <location>
        <begin position="255"/>
        <end position="320"/>
    </location>
</feature>
<dbReference type="SUPFAM" id="SSF47789">
    <property type="entry name" value="C-terminal domain of RNA polymerase alpha subunit"/>
    <property type="match status" value="1"/>
</dbReference>
<dbReference type="EMBL" id="MHNZ01000027">
    <property type="protein sequence ID" value="OGZ56122.1"/>
    <property type="molecule type" value="Genomic_DNA"/>
</dbReference>
<evidence type="ECO:0000313" key="13">
    <source>
        <dbReference type="EMBL" id="OGZ56122.1"/>
    </source>
</evidence>
<dbReference type="Pfam" id="PF01193">
    <property type="entry name" value="RNA_pol_L"/>
    <property type="match status" value="1"/>
</dbReference>
<proteinExistence type="inferred from homology"/>
<keyword evidence="4 11" id="KW-0240">DNA-directed RNA polymerase</keyword>
<gene>
    <name evidence="11" type="primary">rpoA</name>
    <name evidence="13" type="ORF">A3J04_02575</name>
</gene>
<dbReference type="AlphaFoldDB" id="A0A1G2H0Y3"/>
<organism evidence="13 14">
    <name type="scientific">Candidatus Ryanbacteria bacterium RIFCSPLOWO2_02_FULL_47_14</name>
    <dbReference type="NCBI Taxonomy" id="1802129"/>
    <lineage>
        <taxon>Bacteria</taxon>
        <taxon>Candidatus Ryaniibacteriota</taxon>
    </lineage>
</organism>
<name>A0A1G2H0Y3_9BACT</name>
<comment type="catalytic activity">
    <reaction evidence="10 11">
        <text>RNA(n) + a ribonucleoside 5'-triphosphate = RNA(n+1) + diphosphate</text>
        <dbReference type="Rhea" id="RHEA:21248"/>
        <dbReference type="Rhea" id="RHEA-COMP:14527"/>
        <dbReference type="Rhea" id="RHEA-COMP:17342"/>
        <dbReference type="ChEBI" id="CHEBI:33019"/>
        <dbReference type="ChEBI" id="CHEBI:61557"/>
        <dbReference type="ChEBI" id="CHEBI:140395"/>
        <dbReference type="EC" id="2.7.7.6"/>
    </reaction>
</comment>
<evidence type="ECO:0000256" key="6">
    <source>
        <dbReference type="ARBA" id="ARBA00022695"/>
    </source>
</evidence>
<dbReference type="InterPro" id="IPR036643">
    <property type="entry name" value="RNApol_insert_sf"/>
</dbReference>
<dbReference type="HAMAP" id="MF_00059">
    <property type="entry name" value="RNApol_bact_RpoA"/>
    <property type="match status" value="1"/>
</dbReference>
<feature type="domain" description="DNA-directed RNA polymerase RpoA/D/Rpb3-type" evidence="12">
    <location>
        <begin position="20"/>
        <end position="228"/>
    </location>
</feature>
<evidence type="ECO:0000256" key="5">
    <source>
        <dbReference type="ARBA" id="ARBA00022679"/>
    </source>
</evidence>
<evidence type="ECO:0000313" key="14">
    <source>
        <dbReference type="Proteomes" id="UP000177954"/>
    </source>
</evidence>
<dbReference type="InterPro" id="IPR011773">
    <property type="entry name" value="DNA-dir_RpoA"/>
</dbReference>
<dbReference type="CDD" id="cd06928">
    <property type="entry name" value="RNAP_alpha_NTD"/>
    <property type="match status" value="1"/>
</dbReference>
<evidence type="ECO:0000256" key="7">
    <source>
        <dbReference type="ARBA" id="ARBA00023163"/>
    </source>
</evidence>
<dbReference type="STRING" id="1802129.A3J04_02575"/>
<comment type="similarity">
    <text evidence="1 11">Belongs to the RNA polymerase alpha chain family.</text>
</comment>
<sequence>MNYNILLPRRPYIEQEGDTKAEIIVENLHPGYGVTLGNALRRVLFSSLPGSAVTRVKISGVNHEFSTIPGVLEDVLLILLNIKQLRFRIFSDEPVTISFETKNEGIITAADIKTPSNVEIVNKGQHIATITKKNTTLGLEMTVERGVGYRSKESLESDRVEAGMIVLDAIFTPVRKVSYHVDNMRVGTVTDYNKLKFMIETDGTITPREAFMSALEILIGQLQELRTFQDKKDGFENIPDETVTEKELETHDENYTSVSIEDVKLSSHTLNALTRHGFKTLGDLIKKSEDDLRLLEGIGEKAIQEIHRELGNFGLMLKQE</sequence>
<evidence type="ECO:0000256" key="8">
    <source>
        <dbReference type="ARBA" id="ARBA00032524"/>
    </source>
</evidence>
<dbReference type="InterPro" id="IPR036603">
    <property type="entry name" value="RBP11-like"/>
</dbReference>
<dbReference type="Gene3D" id="1.10.150.20">
    <property type="entry name" value="5' to 3' exonuclease, C-terminal subdomain"/>
    <property type="match status" value="1"/>
</dbReference>
<comment type="subunit">
    <text evidence="11">Homodimer. The RNAP catalytic core consists of 2 alpha, 1 beta, 1 beta' and 1 omega subunit. When a sigma factor is associated with the core the holoenzyme is formed, which can initiate transcription.</text>
</comment>
<evidence type="ECO:0000256" key="9">
    <source>
        <dbReference type="ARBA" id="ARBA00033070"/>
    </source>
</evidence>